<dbReference type="Pfam" id="PF00072">
    <property type="entry name" value="Response_reg"/>
    <property type="match status" value="1"/>
</dbReference>
<evidence type="ECO:0000259" key="3">
    <source>
        <dbReference type="PROSITE" id="PS50110"/>
    </source>
</evidence>
<evidence type="ECO:0000256" key="1">
    <source>
        <dbReference type="ARBA" id="ARBA00022553"/>
    </source>
</evidence>
<dbReference type="Gene3D" id="3.40.50.2300">
    <property type="match status" value="1"/>
</dbReference>
<keyword evidence="5" id="KW-1185">Reference proteome</keyword>
<dbReference type="SUPFAM" id="SSF52172">
    <property type="entry name" value="CheY-like"/>
    <property type="match status" value="1"/>
</dbReference>
<dbReference type="EMBL" id="JADEWL010000089">
    <property type="protein sequence ID" value="MBE9215201.1"/>
    <property type="molecule type" value="Genomic_DNA"/>
</dbReference>
<keyword evidence="1 2" id="KW-0597">Phosphoprotein</keyword>
<evidence type="ECO:0000256" key="2">
    <source>
        <dbReference type="PROSITE-ProRule" id="PRU00169"/>
    </source>
</evidence>
<evidence type="ECO:0000313" key="4">
    <source>
        <dbReference type="EMBL" id="MBE9215201.1"/>
    </source>
</evidence>
<comment type="caution">
    <text evidence="4">The sequence shown here is derived from an EMBL/GenBank/DDBJ whole genome shotgun (WGS) entry which is preliminary data.</text>
</comment>
<dbReference type="PANTHER" id="PTHR44591">
    <property type="entry name" value="STRESS RESPONSE REGULATOR PROTEIN 1"/>
    <property type="match status" value="1"/>
</dbReference>
<dbReference type="InterPro" id="IPR050595">
    <property type="entry name" value="Bact_response_regulator"/>
</dbReference>
<evidence type="ECO:0000313" key="5">
    <source>
        <dbReference type="Proteomes" id="UP000620559"/>
    </source>
</evidence>
<protein>
    <submittedName>
        <fullName evidence="4">Response regulator</fullName>
    </submittedName>
</protein>
<dbReference type="SMART" id="SM00448">
    <property type="entry name" value="REC"/>
    <property type="match status" value="1"/>
</dbReference>
<accession>A0A8J7FJZ0</accession>
<reference evidence="4" key="1">
    <citation type="submission" date="2020-10" db="EMBL/GenBank/DDBJ databases">
        <authorList>
            <person name="Castelo-Branco R."/>
            <person name="Eusebio N."/>
            <person name="Adriana R."/>
            <person name="Vieira A."/>
            <person name="Brugerolle De Fraissinette N."/>
            <person name="Rezende De Castro R."/>
            <person name="Schneider M.P."/>
            <person name="Vasconcelos V."/>
            <person name="Leao P.N."/>
        </authorList>
    </citation>
    <scope>NUCLEOTIDE SEQUENCE</scope>
    <source>
        <strain evidence="4">LEGE 06105</strain>
    </source>
</reference>
<sequence length="129" mass="14546">MNHRRILLIIENVDAIQEVTQVCLETIAGWEVVITNSLNEAIAKATTEKADAIILDLNEIIFDFDCNTILQELHNKPTTQQIPIILLTSTEQYKELSQLTEIGITAAIIKPFDLLTLARQVAVALNWEY</sequence>
<organism evidence="4 5">
    <name type="scientific">Plectonema cf. radiosum LEGE 06105</name>
    <dbReference type="NCBI Taxonomy" id="945769"/>
    <lineage>
        <taxon>Bacteria</taxon>
        <taxon>Bacillati</taxon>
        <taxon>Cyanobacteriota</taxon>
        <taxon>Cyanophyceae</taxon>
        <taxon>Oscillatoriophycideae</taxon>
        <taxon>Oscillatoriales</taxon>
        <taxon>Microcoleaceae</taxon>
        <taxon>Plectonema</taxon>
    </lineage>
</organism>
<feature type="domain" description="Response regulatory" evidence="3">
    <location>
        <begin position="6"/>
        <end position="125"/>
    </location>
</feature>
<proteinExistence type="predicted"/>
<dbReference type="InterPro" id="IPR011006">
    <property type="entry name" value="CheY-like_superfamily"/>
</dbReference>
<dbReference type="InterPro" id="IPR001789">
    <property type="entry name" value="Sig_transdc_resp-reg_receiver"/>
</dbReference>
<dbReference type="RefSeq" id="WP_193923210.1">
    <property type="nucleotide sequence ID" value="NZ_JADEWL010000089.1"/>
</dbReference>
<dbReference type="AlphaFoldDB" id="A0A8J7FJZ0"/>
<feature type="modified residue" description="4-aspartylphosphate" evidence="2">
    <location>
        <position position="56"/>
    </location>
</feature>
<dbReference type="GO" id="GO:0000160">
    <property type="term" value="P:phosphorelay signal transduction system"/>
    <property type="evidence" value="ECO:0007669"/>
    <property type="project" value="InterPro"/>
</dbReference>
<dbReference type="PANTHER" id="PTHR44591:SF22">
    <property type="entry name" value="CHEY SUBFAMILY"/>
    <property type="match status" value="1"/>
</dbReference>
<dbReference type="PROSITE" id="PS50110">
    <property type="entry name" value="RESPONSE_REGULATORY"/>
    <property type="match status" value="1"/>
</dbReference>
<dbReference type="Proteomes" id="UP000620559">
    <property type="component" value="Unassembled WGS sequence"/>
</dbReference>
<name>A0A8J7FJZ0_9CYAN</name>
<gene>
    <name evidence="4" type="ORF">IQ247_21470</name>
</gene>